<comment type="cofactor">
    <cofactor evidence="1">
        <name>Mg(2+)</name>
        <dbReference type="ChEBI" id="CHEBI:18420"/>
    </cofactor>
</comment>
<comment type="similarity">
    <text evidence="3">Belongs to the Nudix hydrolase family.</text>
</comment>
<name>A0A5R9JFP2_9PROT</name>
<comment type="caution">
    <text evidence="5">The sequence shown here is derived from an EMBL/GenBank/DDBJ whole genome shotgun (WGS) entry which is preliminary data.</text>
</comment>
<dbReference type="Gene3D" id="3.90.79.10">
    <property type="entry name" value="Nucleoside Triphosphate Pyrophosphohydrolase"/>
    <property type="match status" value="1"/>
</dbReference>
<dbReference type="PANTHER" id="PTHR43046">
    <property type="entry name" value="GDP-MANNOSE MANNOSYL HYDROLASE"/>
    <property type="match status" value="1"/>
</dbReference>
<dbReference type="OrthoDB" id="9800065at2"/>
<reference evidence="5 6" key="1">
    <citation type="submission" date="2019-05" db="EMBL/GenBank/DDBJ databases">
        <authorList>
            <person name="Pankratov T."/>
            <person name="Grouzdev D."/>
        </authorList>
    </citation>
    <scope>NUCLEOTIDE SEQUENCE [LARGE SCALE GENOMIC DNA]</scope>
    <source>
        <strain evidence="5 6">KEBCLARHB70R</strain>
    </source>
</reference>
<accession>A0A5R9JFP2</accession>
<gene>
    <name evidence="5" type="ORF">FE263_04725</name>
</gene>
<dbReference type="PANTHER" id="PTHR43046:SF14">
    <property type="entry name" value="MUTT_NUDIX FAMILY PROTEIN"/>
    <property type="match status" value="1"/>
</dbReference>
<protein>
    <submittedName>
        <fullName evidence="5">NUDIX hydrolase</fullName>
    </submittedName>
</protein>
<evidence type="ECO:0000259" key="4">
    <source>
        <dbReference type="PROSITE" id="PS51462"/>
    </source>
</evidence>
<dbReference type="PRINTS" id="PR00502">
    <property type="entry name" value="NUDIXFAMILY"/>
</dbReference>
<evidence type="ECO:0000256" key="2">
    <source>
        <dbReference type="ARBA" id="ARBA00022801"/>
    </source>
</evidence>
<dbReference type="PROSITE" id="PS00893">
    <property type="entry name" value="NUDIX_BOX"/>
    <property type="match status" value="1"/>
</dbReference>
<dbReference type="Proteomes" id="UP000305654">
    <property type="component" value="Unassembled WGS sequence"/>
</dbReference>
<keyword evidence="6" id="KW-1185">Reference proteome</keyword>
<proteinExistence type="inferred from homology"/>
<evidence type="ECO:0000313" key="6">
    <source>
        <dbReference type="Proteomes" id="UP000305654"/>
    </source>
</evidence>
<dbReference type="SUPFAM" id="SSF55811">
    <property type="entry name" value="Nudix"/>
    <property type="match status" value="1"/>
</dbReference>
<keyword evidence="2 3" id="KW-0378">Hydrolase</keyword>
<feature type="domain" description="Nudix hydrolase" evidence="4">
    <location>
        <begin position="36"/>
        <end position="164"/>
    </location>
</feature>
<evidence type="ECO:0000313" key="5">
    <source>
        <dbReference type="EMBL" id="TLU74481.1"/>
    </source>
</evidence>
<evidence type="ECO:0000256" key="1">
    <source>
        <dbReference type="ARBA" id="ARBA00001946"/>
    </source>
</evidence>
<dbReference type="Pfam" id="PF00293">
    <property type="entry name" value="NUDIX"/>
    <property type="match status" value="1"/>
</dbReference>
<dbReference type="PROSITE" id="PS51462">
    <property type="entry name" value="NUDIX"/>
    <property type="match status" value="1"/>
</dbReference>
<evidence type="ECO:0000256" key="3">
    <source>
        <dbReference type="RuleBase" id="RU003476"/>
    </source>
</evidence>
<dbReference type="EMBL" id="VCDI01000001">
    <property type="protein sequence ID" value="TLU74481.1"/>
    <property type="molecule type" value="Genomic_DNA"/>
</dbReference>
<dbReference type="InterPro" id="IPR015797">
    <property type="entry name" value="NUDIX_hydrolase-like_dom_sf"/>
</dbReference>
<dbReference type="InterPro" id="IPR020476">
    <property type="entry name" value="Nudix_hydrolase"/>
</dbReference>
<dbReference type="AlphaFoldDB" id="A0A5R9JFP2"/>
<dbReference type="InterPro" id="IPR000086">
    <property type="entry name" value="NUDIX_hydrolase_dom"/>
</dbReference>
<sequence length="170" mass="19257">MVLVKKPWLPAVDLAWRTAFRIGFPMARLWWRLRRPQHEGALVAVHVGRDLLLLRCSYRRQWNFPGGGVRPGEAPEAAARRELREEIGLSDFTLRPAGITTGTFDCRPDRVHFFELRLDRLPHLSLDNREIVAARLFAPEELRGIGLTRPVLDYLAARGPANLGHAPQGA</sequence>
<organism evidence="5 6">
    <name type="scientific">Lichenicoccus roseus</name>
    <dbReference type="NCBI Taxonomy" id="2683649"/>
    <lineage>
        <taxon>Bacteria</taxon>
        <taxon>Pseudomonadati</taxon>
        <taxon>Pseudomonadota</taxon>
        <taxon>Alphaproteobacteria</taxon>
        <taxon>Acetobacterales</taxon>
        <taxon>Acetobacteraceae</taxon>
        <taxon>Lichenicoccus</taxon>
    </lineage>
</organism>
<dbReference type="GO" id="GO:0016787">
    <property type="term" value="F:hydrolase activity"/>
    <property type="evidence" value="ECO:0007669"/>
    <property type="project" value="UniProtKB-KW"/>
</dbReference>
<dbReference type="InterPro" id="IPR020084">
    <property type="entry name" value="NUDIX_hydrolase_CS"/>
</dbReference>